<dbReference type="InterPro" id="IPR004518">
    <property type="entry name" value="MazG-like_dom"/>
</dbReference>
<dbReference type="CDD" id="cd11535">
    <property type="entry name" value="NTP-PPase_SsMazG"/>
    <property type="match status" value="1"/>
</dbReference>
<dbReference type="GO" id="GO:0016787">
    <property type="term" value="F:hydrolase activity"/>
    <property type="evidence" value="ECO:0007669"/>
    <property type="project" value="UniProtKB-KW"/>
</dbReference>
<dbReference type="Pfam" id="PF03819">
    <property type="entry name" value="MazG"/>
    <property type="match status" value="1"/>
</dbReference>
<dbReference type="SUPFAM" id="SSF101386">
    <property type="entry name" value="all-alpha NTP pyrophosphatases"/>
    <property type="match status" value="1"/>
</dbReference>
<evidence type="ECO:0000313" key="2">
    <source>
        <dbReference type="EMBL" id="OLQ93009.1"/>
    </source>
</evidence>
<dbReference type="AlphaFoldDB" id="A0A1Q9HQ62"/>
<dbReference type="PANTHER" id="PTHR42702:SF1">
    <property type="entry name" value="REGULATORY PROTEIN FOR BETA-LACTAMASE"/>
    <property type="match status" value="1"/>
</dbReference>
<keyword evidence="4" id="KW-1185">Reference proteome</keyword>
<organism evidence="2 5">
    <name type="scientific">Vibrio panuliri</name>
    <dbReference type="NCBI Taxonomy" id="1381081"/>
    <lineage>
        <taxon>Bacteria</taxon>
        <taxon>Pseudomonadati</taxon>
        <taxon>Pseudomonadota</taxon>
        <taxon>Gammaproteobacteria</taxon>
        <taxon>Vibrionales</taxon>
        <taxon>Vibrionaceae</taxon>
        <taxon>Vibrio</taxon>
    </lineage>
</organism>
<dbReference type="RefSeq" id="WP_075705593.1">
    <property type="nucleotide sequence ID" value="NZ_AP019655.1"/>
</dbReference>
<protein>
    <submittedName>
        <fullName evidence="2">Pyrophosphohydrolase</fullName>
    </submittedName>
</protein>
<sequence>MPDLKPTPTLADFQHYVSQLEIERGFADQPPLEKCLLLGEEIGELFKAIRKAQGIAIDPQSKVGDIGDELADIFIYLCSIANRYDIDLEQAFLTKEEKNKQRRWQ</sequence>
<evidence type="ECO:0000313" key="5">
    <source>
        <dbReference type="Proteomes" id="UP000186313"/>
    </source>
</evidence>
<dbReference type="STRING" id="1381081.BIY22_00515"/>
<dbReference type="EMBL" id="MJMJ01000001">
    <property type="protein sequence ID" value="OLQ93009.1"/>
    <property type="molecule type" value="Genomic_DNA"/>
</dbReference>
<dbReference type="PANTHER" id="PTHR42702">
    <property type="entry name" value="NUCLEOTIDE PYROPHOSPHOHYDROLASE"/>
    <property type="match status" value="1"/>
</dbReference>
<dbReference type="PIRSF" id="PIRSF036521">
    <property type="entry name" value="UCP036521_pph"/>
    <property type="match status" value="1"/>
</dbReference>
<gene>
    <name evidence="3" type="ORF">BIY20_07540</name>
    <name evidence="2" type="ORF">BIY22_00515</name>
</gene>
<dbReference type="Gene3D" id="1.10.287.1080">
    <property type="entry name" value="MazG-like"/>
    <property type="match status" value="1"/>
</dbReference>
<dbReference type="Proteomes" id="UP000186039">
    <property type="component" value="Unassembled WGS sequence"/>
</dbReference>
<comment type="caution">
    <text evidence="2">The sequence shown here is derived from an EMBL/GenBank/DDBJ whole genome shotgun (WGS) entry which is preliminary data.</text>
</comment>
<dbReference type="InterPro" id="IPR011411">
    <property type="entry name" value="MazG-related_YvdC"/>
</dbReference>
<keyword evidence="2" id="KW-0378">Hydrolase</keyword>
<evidence type="ECO:0000313" key="3">
    <source>
        <dbReference type="EMBL" id="OLQ94484.1"/>
    </source>
</evidence>
<proteinExistence type="predicted"/>
<evidence type="ECO:0000259" key="1">
    <source>
        <dbReference type="Pfam" id="PF03819"/>
    </source>
</evidence>
<dbReference type="OrthoDB" id="9791898at2"/>
<accession>A0A1Q9HQ62</accession>
<dbReference type="EMBL" id="MJMH01000122">
    <property type="protein sequence ID" value="OLQ94484.1"/>
    <property type="molecule type" value="Genomic_DNA"/>
</dbReference>
<reference evidence="4 5" key="1">
    <citation type="submission" date="2016-09" db="EMBL/GenBank/DDBJ databases">
        <title>Genomic Taxonomy of the Vibrionaceae.</title>
        <authorList>
            <person name="Gonzalez-Castillo A."/>
            <person name="Gomez-Gil B."/>
            <person name="Enciso-Ibarra K."/>
        </authorList>
    </citation>
    <scope>NUCLEOTIDE SEQUENCE [LARGE SCALE GENOMIC DNA]</scope>
    <source>
        <strain evidence="3 4">CAIM 1902</strain>
        <strain evidence="2 5">CAIM 703</strain>
    </source>
</reference>
<evidence type="ECO:0000313" key="4">
    <source>
        <dbReference type="Proteomes" id="UP000186039"/>
    </source>
</evidence>
<feature type="domain" description="NTP pyrophosphohydrolase MazG-like" evidence="1">
    <location>
        <begin position="36"/>
        <end position="102"/>
    </location>
</feature>
<dbReference type="Proteomes" id="UP000186313">
    <property type="component" value="Unassembled WGS sequence"/>
</dbReference>
<name>A0A1Q9HQ62_9VIBR</name>